<dbReference type="EMBL" id="LR134141">
    <property type="protein sequence ID" value="VEA04050.1"/>
    <property type="molecule type" value="Genomic_DNA"/>
</dbReference>
<organism evidence="1 2">
    <name type="scientific">Salmonella enterica subsp. salamae</name>
    <dbReference type="NCBI Taxonomy" id="59202"/>
    <lineage>
        <taxon>Bacteria</taxon>
        <taxon>Pseudomonadati</taxon>
        <taxon>Pseudomonadota</taxon>
        <taxon>Gammaproteobacteria</taxon>
        <taxon>Enterobacterales</taxon>
        <taxon>Enterobacteriaceae</taxon>
        <taxon>Salmonella</taxon>
    </lineage>
</organism>
<dbReference type="EC" id="3.6.4.-" evidence="1"/>
<dbReference type="Proteomes" id="UP000267858">
    <property type="component" value="Chromosome"/>
</dbReference>
<reference evidence="1 2" key="1">
    <citation type="submission" date="2018-12" db="EMBL/GenBank/DDBJ databases">
        <authorList>
            <consortium name="Pathogen Informatics"/>
        </authorList>
    </citation>
    <scope>NUCLEOTIDE SEQUENCE [LARGE SCALE GENOMIC DNA]</scope>
    <source>
        <strain evidence="1 2">NCTC5773</strain>
    </source>
</reference>
<evidence type="ECO:0000313" key="2">
    <source>
        <dbReference type="Proteomes" id="UP000267858"/>
    </source>
</evidence>
<sequence>MTTDAQKRLEAIASLEDLGAGFALATHDLEIRGAGELLGEEQSGSMELLASHSTWNCWKTPSMR</sequence>
<dbReference type="GO" id="GO:0016787">
    <property type="term" value="F:hydrolase activity"/>
    <property type="evidence" value="ECO:0007669"/>
    <property type="project" value="UniProtKB-KW"/>
</dbReference>
<dbReference type="Gene3D" id="3.40.50.300">
    <property type="entry name" value="P-loop containing nucleotide triphosphate hydrolases"/>
    <property type="match status" value="1"/>
</dbReference>
<dbReference type="InterPro" id="IPR027417">
    <property type="entry name" value="P-loop_NTPase"/>
</dbReference>
<gene>
    <name evidence="1" type="primary">mfd_2</name>
    <name evidence="1" type="ORF">NCTC5773_03003</name>
</gene>
<protein>
    <submittedName>
        <fullName evidence="1">Transcription-repair coupling factor (TrcF)</fullName>
        <ecNumber evidence="1">3.6.4.-</ecNumber>
    </submittedName>
</protein>
<name>A0A6D2GAQ9_SALER</name>
<accession>A0A6D2GAQ9</accession>
<keyword evidence="1" id="KW-0378">Hydrolase</keyword>
<evidence type="ECO:0000313" key="1">
    <source>
        <dbReference type="EMBL" id="VEA04050.1"/>
    </source>
</evidence>
<dbReference type="AlphaFoldDB" id="A0A6D2GAQ9"/>
<proteinExistence type="predicted"/>